<name>A0A9D4FS20_DREPO</name>
<evidence type="ECO:0000313" key="2">
    <source>
        <dbReference type="Proteomes" id="UP000828390"/>
    </source>
</evidence>
<proteinExistence type="predicted"/>
<reference evidence="1" key="2">
    <citation type="submission" date="2020-11" db="EMBL/GenBank/DDBJ databases">
        <authorList>
            <person name="McCartney M.A."/>
            <person name="Auch B."/>
            <person name="Kono T."/>
            <person name="Mallez S."/>
            <person name="Becker A."/>
            <person name="Gohl D.M."/>
            <person name="Silverstein K.A.T."/>
            <person name="Koren S."/>
            <person name="Bechman K.B."/>
            <person name="Herman A."/>
            <person name="Abrahante J.E."/>
            <person name="Garbe J."/>
        </authorList>
    </citation>
    <scope>NUCLEOTIDE SEQUENCE</scope>
    <source>
        <strain evidence="1">Duluth1</strain>
        <tissue evidence="1">Whole animal</tissue>
    </source>
</reference>
<protein>
    <submittedName>
        <fullName evidence="1">Uncharacterized protein</fullName>
    </submittedName>
</protein>
<keyword evidence="2" id="KW-1185">Reference proteome</keyword>
<dbReference type="AlphaFoldDB" id="A0A9D4FS20"/>
<reference evidence="1" key="1">
    <citation type="journal article" date="2019" name="bioRxiv">
        <title>The Genome of the Zebra Mussel, Dreissena polymorpha: A Resource for Invasive Species Research.</title>
        <authorList>
            <person name="McCartney M.A."/>
            <person name="Auch B."/>
            <person name="Kono T."/>
            <person name="Mallez S."/>
            <person name="Zhang Y."/>
            <person name="Obille A."/>
            <person name="Becker A."/>
            <person name="Abrahante J.E."/>
            <person name="Garbe J."/>
            <person name="Badalamenti J.P."/>
            <person name="Herman A."/>
            <person name="Mangelson H."/>
            <person name="Liachko I."/>
            <person name="Sullivan S."/>
            <person name="Sone E.D."/>
            <person name="Koren S."/>
            <person name="Silverstein K.A.T."/>
            <person name="Beckman K.B."/>
            <person name="Gohl D.M."/>
        </authorList>
    </citation>
    <scope>NUCLEOTIDE SEQUENCE</scope>
    <source>
        <strain evidence="1">Duluth1</strain>
        <tissue evidence="1">Whole animal</tissue>
    </source>
</reference>
<dbReference type="Proteomes" id="UP000828390">
    <property type="component" value="Unassembled WGS sequence"/>
</dbReference>
<accession>A0A9D4FS20</accession>
<dbReference type="EMBL" id="JAIWYP010000007">
    <property type="protein sequence ID" value="KAH3802619.1"/>
    <property type="molecule type" value="Genomic_DNA"/>
</dbReference>
<organism evidence="1 2">
    <name type="scientific">Dreissena polymorpha</name>
    <name type="common">Zebra mussel</name>
    <name type="synonym">Mytilus polymorpha</name>
    <dbReference type="NCBI Taxonomy" id="45954"/>
    <lineage>
        <taxon>Eukaryota</taxon>
        <taxon>Metazoa</taxon>
        <taxon>Spiralia</taxon>
        <taxon>Lophotrochozoa</taxon>
        <taxon>Mollusca</taxon>
        <taxon>Bivalvia</taxon>
        <taxon>Autobranchia</taxon>
        <taxon>Heteroconchia</taxon>
        <taxon>Euheterodonta</taxon>
        <taxon>Imparidentia</taxon>
        <taxon>Neoheterodontei</taxon>
        <taxon>Myida</taxon>
        <taxon>Dreissenoidea</taxon>
        <taxon>Dreissenidae</taxon>
        <taxon>Dreissena</taxon>
    </lineage>
</organism>
<gene>
    <name evidence="1" type="ORF">DPMN_156297</name>
</gene>
<sequence>MASLPTSSTASRTCVRCVGTRSPATTMGFLHVRAVKVSSKGLYRTKSSTLAWTTENAKLTKVNARDVHSADFRNASMLA</sequence>
<evidence type="ECO:0000313" key="1">
    <source>
        <dbReference type="EMBL" id="KAH3802619.1"/>
    </source>
</evidence>
<comment type="caution">
    <text evidence="1">The sequence shown here is derived from an EMBL/GenBank/DDBJ whole genome shotgun (WGS) entry which is preliminary data.</text>
</comment>